<keyword evidence="3" id="KW-1185">Reference proteome</keyword>
<dbReference type="InterPro" id="IPR014145">
    <property type="entry name" value="LigD_pol_dom"/>
</dbReference>
<dbReference type="NCBIfam" id="TIGR02778">
    <property type="entry name" value="ligD_pol"/>
    <property type="match status" value="1"/>
</dbReference>
<evidence type="ECO:0000313" key="3">
    <source>
        <dbReference type="Proteomes" id="UP000623172"/>
    </source>
</evidence>
<dbReference type="InterPro" id="IPR052171">
    <property type="entry name" value="NHEJ_LigD"/>
</dbReference>
<dbReference type="EMBL" id="JACRSR010000007">
    <property type="protein sequence ID" value="MBC8532347.1"/>
    <property type="molecule type" value="Genomic_DNA"/>
</dbReference>
<sequence>MSKLDIAGESVSLTHLDKIMFPEIGLTKADLIDYYIRMAPHILPYLKDRPYSMLCFPHGQSDEAFYQKKRPEGAPDYVASISIAHKEKVVDWSLVNNLPSLVYMANRYCIEMHAWFSKVGHLNEPDVAIFDLDPPDNAGFPMAVKAALRIHEILTELKLVHFVKTSGASGLHVMVPIRPTPYETVRSFLKLVCKLLEQESPELFTTQRLIEKRKGRIYLDAVQNGRGKTLPSPYSLRATPTATVSTPVTFEELPQIAPKNFTVQNIEGRLKKVGDLLEPFYACSQALPEL</sequence>
<dbReference type="PANTHER" id="PTHR42705:SF2">
    <property type="entry name" value="BIFUNCTIONAL NON-HOMOLOGOUS END JOINING PROTEIN LIGD"/>
    <property type="match status" value="1"/>
</dbReference>
<dbReference type="AlphaFoldDB" id="A0A926D6P6"/>
<dbReference type="Gene3D" id="3.90.920.10">
    <property type="entry name" value="DNA primase, PRIM domain"/>
    <property type="match status" value="1"/>
</dbReference>
<evidence type="ECO:0000259" key="1">
    <source>
        <dbReference type="Pfam" id="PF21686"/>
    </source>
</evidence>
<feature type="domain" description="DNA ligase D polymerase" evidence="1">
    <location>
        <begin position="27"/>
        <end position="276"/>
    </location>
</feature>
<dbReference type="Proteomes" id="UP000623172">
    <property type="component" value="Unassembled WGS sequence"/>
</dbReference>
<accession>A0A926D6P6</accession>
<name>A0A926D6P6_9FIRM</name>
<organism evidence="2 3">
    <name type="scientific">Gehongia tenuis</name>
    <dbReference type="NCBI Taxonomy" id="2763655"/>
    <lineage>
        <taxon>Bacteria</taxon>
        <taxon>Bacillati</taxon>
        <taxon>Bacillota</taxon>
        <taxon>Clostridia</taxon>
        <taxon>Christensenellales</taxon>
        <taxon>Christensenellaceae</taxon>
        <taxon>Gehongia</taxon>
    </lineage>
</organism>
<comment type="caution">
    <text evidence="2">The sequence shown here is derived from an EMBL/GenBank/DDBJ whole genome shotgun (WGS) entry which is preliminary data.</text>
</comment>
<gene>
    <name evidence="2" type="ORF">H8696_10885</name>
</gene>
<dbReference type="CDD" id="cd04861">
    <property type="entry name" value="LigD_Pol_like"/>
    <property type="match status" value="1"/>
</dbReference>
<evidence type="ECO:0000313" key="2">
    <source>
        <dbReference type="EMBL" id="MBC8532347.1"/>
    </source>
</evidence>
<dbReference type="PANTHER" id="PTHR42705">
    <property type="entry name" value="BIFUNCTIONAL NON-HOMOLOGOUS END JOINING PROTEIN LIGD"/>
    <property type="match status" value="1"/>
</dbReference>
<reference evidence="2" key="1">
    <citation type="submission" date="2020-08" db="EMBL/GenBank/DDBJ databases">
        <title>Genome public.</title>
        <authorList>
            <person name="Liu C."/>
            <person name="Sun Q."/>
        </authorList>
    </citation>
    <scope>NUCLEOTIDE SEQUENCE</scope>
    <source>
        <strain evidence="2">NSJ-53</strain>
    </source>
</reference>
<dbReference type="Pfam" id="PF21686">
    <property type="entry name" value="LigD_Prim-Pol"/>
    <property type="match status" value="1"/>
</dbReference>
<protein>
    <submittedName>
        <fullName evidence="2">DNA polymerase domain-containing protein</fullName>
    </submittedName>
</protein>
<proteinExistence type="predicted"/>
<dbReference type="RefSeq" id="WP_249317466.1">
    <property type="nucleotide sequence ID" value="NZ_JACRSR010000007.1"/>
</dbReference>